<organism evidence="3 4">
    <name type="scientific">Enterococcus alishanensis</name>
    <dbReference type="NCBI Taxonomy" id="1303817"/>
    <lineage>
        <taxon>Bacteria</taxon>
        <taxon>Bacillati</taxon>
        <taxon>Bacillota</taxon>
        <taxon>Bacilli</taxon>
        <taxon>Lactobacillales</taxon>
        <taxon>Enterococcaceae</taxon>
        <taxon>Enterococcus</taxon>
    </lineage>
</organism>
<protein>
    <recommendedName>
        <fullName evidence="5">LPXTG cell wall anchor domain-containing protein</fullName>
    </recommendedName>
</protein>
<reference evidence="3 4" key="1">
    <citation type="submission" date="2021-06" db="EMBL/GenBank/DDBJ databases">
        <title>Enterococcus alishanensis sp. nov., a novel lactic acid bacterium isolated from fresh coffee beans.</title>
        <authorList>
            <person name="Chen Y.-S."/>
        </authorList>
    </citation>
    <scope>NUCLEOTIDE SEQUENCE [LARGE SCALE GENOMIC DNA]</scope>
    <source>
        <strain evidence="3 4">ALS3</strain>
    </source>
</reference>
<feature type="transmembrane region" description="Helical" evidence="2">
    <location>
        <begin position="52"/>
        <end position="70"/>
    </location>
</feature>
<evidence type="ECO:0000313" key="4">
    <source>
        <dbReference type="Proteomes" id="UP000774130"/>
    </source>
</evidence>
<keyword evidence="2" id="KW-0472">Membrane</keyword>
<evidence type="ECO:0000313" key="3">
    <source>
        <dbReference type="EMBL" id="MBV7392252.1"/>
    </source>
</evidence>
<evidence type="ECO:0000256" key="2">
    <source>
        <dbReference type="SAM" id="Phobius"/>
    </source>
</evidence>
<feature type="region of interest" description="Disordered" evidence="1">
    <location>
        <begin position="1"/>
        <end position="25"/>
    </location>
</feature>
<dbReference type="Proteomes" id="UP000774130">
    <property type="component" value="Unassembled WGS sequence"/>
</dbReference>
<accession>A0ABS6TH06</accession>
<dbReference type="RefSeq" id="WP_218327465.1">
    <property type="nucleotide sequence ID" value="NZ_JAHUZB010000009.1"/>
</dbReference>
<evidence type="ECO:0008006" key="5">
    <source>
        <dbReference type="Google" id="ProtNLM"/>
    </source>
</evidence>
<keyword evidence="2" id="KW-0812">Transmembrane</keyword>
<comment type="caution">
    <text evidence="3">The sequence shown here is derived from an EMBL/GenBank/DDBJ whole genome shotgun (WGS) entry which is preliminary data.</text>
</comment>
<proteinExistence type="predicted"/>
<keyword evidence="4" id="KW-1185">Reference proteome</keyword>
<gene>
    <name evidence="3" type="ORF">KUA55_16335</name>
</gene>
<dbReference type="EMBL" id="JAHUZB010000009">
    <property type="protein sequence ID" value="MBV7392252.1"/>
    <property type="molecule type" value="Genomic_DNA"/>
</dbReference>
<evidence type="ECO:0000256" key="1">
    <source>
        <dbReference type="SAM" id="MobiDB-lite"/>
    </source>
</evidence>
<sequence>MDSQIEVRGTLGVAPTDAGLPESNVRKSTQTFREVKVYQGSLPKTNQPLENSLMLLGIIFCLIAIVLRKLKRFSKA</sequence>
<keyword evidence="2" id="KW-1133">Transmembrane helix</keyword>
<name>A0ABS6TH06_9ENTE</name>